<comment type="caution">
    <text evidence="1">The sequence shown here is derived from an EMBL/GenBank/DDBJ whole genome shotgun (WGS) entry which is preliminary data.</text>
</comment>
<organism evidence="1 2">
    <name type="scientific">Clostridium beijerinckii</name>
    <name type="common">Clostridium MP</name>
    <dbReference type="NCBI Taxonomy" id="1520"/>
    <lineage>
        <taxon>Bacteria</taxon>
        <taxon>Bacillati</taxon>
        <taxon>Bacillota</taxon>
        <taxon>Clostridia</taxon>
        <taxon>Eubacteriales</taxon>
        <taxon>Clostridiaceae</taxon>
        <taxon>Clostridium</taxon>
    </lineage>
</organism>
<evidence type="ECO:0000313" key="2">
    <source>
        <dbReference type="Proteomes" id="UP000190959"/>
    </source>
</evidence>
<protein>
    <submittedName>
        <fullName evidence="1">Uncharacterized protein</fullName>
    </submittedName>
</protein>
<dbReference type="AlphaFoldDB" id="A0A1S9NA47"/>
<dbReference type="EMBL" id="MWMH01000002">
    <property type="protein sequence ID" value="OOP74280.1"/>
    <property type="molecule type" value="Genomic_DNA"/>
</dbReference>
<sequence>MIIIMRLLEKGSKHFEVFATFKFIYILKVDINILQATRKGTYFNLSPYKEIIRIKLSLLEVINIF</sequence>
<proteinExistence type="predicted"/>
<reference evidence="1 2" key="1">
    <citation type="submission" date="2017-02" db="EMBL/GenBank/DDBJ databases">
        <title>Genome sequence of Clostridium beijerinckii Br21.</title>
        <authorList>
            <person name="Fonseca B.C."/>
            <person name="Guazzaroni M.E."/>
            <person name="Riano-Pachon D.M."/>
            <person name="Reginatto V."/>
        </authorList>
    </citation>
    <scope>NUCLEOTIDE SEQUENCE [LARGE SCALE GENOMIC DNA]</scope>
    <source>
        <strain evidence="1 2">Br21</strain>
    </source>
</reference>
<accession>A0A1S9NA47</accession>
<evidence type="ECO:0000313" key="1">
    <source>
        <dbReference type="EMBL" id="OOP74280.1"/>
    </source>
</evidence>
<dbReference type="Proteomes" id="UP000190959">
    <property type="component" value="Unassembled WGS sequence"/>
</dbReference>
<gene>
    <name evidence="1" type="ORF">CBEIBR21_07240</name>
</gene>
<name>A0A1S9NA47_CLOBE</name>